<evidence type="ECO:0000313" key="1">
    <source>
        <dbReference type="EMBL" id="SCY50550.1"/>
    </source>
</evidence>
<sequence>MAVIGIEEFARHFAGYEDCYTIIGGAACEILMSQTPRDFRATKDIDMIILFEDKFKEFAELFWNYIKEGGYTYGWKNNDEPHFYRFTNPKEGYPKQIELFSRKPNYHLEAATTIVPIHIDEDVSSLSAILLNDDFYDFMLKGRIVINGLSVLKTSYIIPFKMMAWINLMSEKEEGKHVNARDLKKHKNDVFQLLQIIPEGETVEVTGDVSDAVDKFLEMIVNENIVFANLDIESDMDTEIKALREIYIKI</sequence>
<gene>
    <name evidence="1" type="ORF">SAMN02910451_02872</name>
</gene>
<evidence type="ECO:0000313" key="2">
    <source>
        <dbReference type="Proteomes" id="UP000183047"/>
    </source>
</evidence>
<proteinExistence type="predicted"/>
<protein>
    <recommendedName>
        <fullName evidence="3">Nucleotidyl transferase AbiEii toxin, Type IV TA system</fullName>
    </recommendedName>
</protein>
<name>A0A1G5GH25_9FIRM</name>
<dbReference type="AlphaFoldDB" id="A0A1G5GH25"/>
<evidence type="ECO:0008006" key="3">
    <source>
        <dbReference type="Google" id="ProtNLM"/>
    </source>
</evidence>
<keyword evidence="2" id="KW-1185">Reference proteome</keyword>
<organism evidence="1 2">
    <name type="scientific">Butyrivibrio hungatei</name>
    <dbReference type="NCBI Taxonomy" id="185008"/>
    <lineage>
        <taxon>Bacteria</taxon>
        <taxon>Bacillati</taxon>
        <taxon>Bacillota</taxon>
        <taxon>Clostridia</taxon>
        <taxon>Lachnospirales</taxon>
        <taxon>Lachnospiraceae</taxon>
        <taxon>Butyrivibrio</taxon>
    </lineage>
</organism>
<dbReference type="Proteomes" id="UP000183047">
    <property type="component" value="Unassembled WGS sequence"/>
</dbReference>
<accession>A0A1G5GH25</accession>
<reference evidence="2" key="1">
    <citation type="submission" date="2016-10" db="EMBL/GenBank/DDBJ databases">
        <authorList>
            <person name="Varghese N."/>
            <person name="Submissions S."/>
        </authorList>
    </citation>
    <scope>NUCLEOTIDE SEQUENCE [LARGE SCALE GENOMIC DNA]</scope>
    <source>
        <strain evidence="2">XBD2006</strain>
    </source>
</reference>
<dbReference type="EMBL" id="FMUR01000020">
    <property type="protein sequence ID" value="SCY50550.1"/>
    <property type="molecule type" value="Genomic_DNA"/>
</dbReference>
<dbReference type="RefSeq" id="WP_242871876.1">
    <property type="nucleotide sequence ID" value="NZ_FMUR01000020.1"/>
</dbReference>